<evidence type="ECO:0000259" key="16">
    <source>
        <dbReference type="SMART" id="SM01192"/>
    </source>
</evidence>
<dbReference type="PIRSF" id="PIRSF001400">
    <property type="entry name" value="Enolase"/>
    <property type="match status" value="1"/>
</dbReference>
<dbReference type="Pfam" id="PF03952">
    <property type="entry name" value="Enolase_N"/>
    <property type="match status" value="1"/>
</dbReference>
<keyword evidence="18" id="KW-0670">Pyruvate</keyword>
<dbReference type="SFLD" id="SFLDS00001">
    <property type="entry name" value="Enolase"/>
    <property type="match status" value="1"/>
</dbReference>
<evidence type="ECO:0000256" key="6">
    <source>
        <dbReference type="ARBA" id="ARBA00022525"/>
    </source>
</evidence>
<dbReference type="Gene3D" id="3.20.20.120">
    <property type="entry name" value="Enolase-like C-terminal domain"/>
    <property type="match status" value="1"/>
</dbReference>
<evidence type="ECO:0000256" key="8">
    <source>
        <dbReference type="ARBA" id="ARBA00022842"/>
    </source>
</evidence>
<keyword evidence="7 12" id="KW-0479">Metal-binding</keyword>
<feature type="binding site" evidence="12 15">
    <location>
        <position position="242"/>
    </location>
    <ligand>
        <name>Mg(2+)</name>
        <dbReference type="ChEBI" id="CHEBI:18420"/>
    </ligand>
</feature>
<dbReference type="CDD" id="cd03313">
    <property type="entry name" value="enolase"/>
    <property type="match status" value="1"/>
</dbReference>
<dbReference type="HAMAP" id="MF_00318">
    <property type="entry name" value="Enolase"/>
    <property type="match status" value="1"/>
</dbReference>
<dbReference type="InterPro" id="IPR020811">
    <property type="entry name" value="Enolase_N"/>
</dbReference>
<comment type="cofactor">
    <cofactor evidence="12">
        <name>Mg(2+)</name>
        <dbReference type="ChEBI" id="CHEBI:18420"/>
    </cofactor>
    <text evidence="12">Binds a second Mg(2+) ion via substrate during catalysis.</text>
</comment>
<dbReference type="PROSITE" id="PS00164">
    <property type="entry name" value="ENOLASE"/>
    <property type="match status" value="1"/>
</dbReference>
<evidence type="ECO:0000259" key="17">
    <source>
        <dbReference type="SMART" id="SM01193"/>
    </source>
</evidence>
<feature type="domain" description="Enolase N-terminal" evidence="17">
    <location>
        <begin position="4"/>
        <end position="134"/>
    </location>
</feature>
<dbReference type="EC" id="4.2.1.11" evidence="3 12"/>
<dbReference type="HOGENOM" id="CLU_031223_2_1_9"/>
<evidence type="ECO:0000256" key="11">
    <source>
        <dbReference type="ARBA" id="ARBA00048951"/>
    </source>
</evidence>
<comment type="subcellular location">
    <subcellularLocation>
        <location evidence="12">Cytoplasm</location>
    </subcellularLocation>
    <subcellularLocation>
        <location evidence="12">Secreted</location>
    </subcellularLocation>
    <subcellularLocation>
        <location evidence="12">Cell surface</location>
    </subcellularLocation>
    <text evidence="12">Fractions of enolase are present in both the cytoplasm and on the cell surface.</text>
</comment>
<protein>
    <recommendedName>
        <fullName evidence="4 12">Enolase</fullName>
        <ecNumber evidence="3 12">4.2.1.11</ecNumber>
    </recommendedName>
    <alternativeName>
        <fullName evidence="12">2-phospho-D-glycerate hydro-lyase</fullName>
    </alternativeName>
    <alternativeName>
        <fullName evidence="12">2-phosphoglycerate dehydratase</fullName>
    </alternativeName>
</protein>
<evidence type="ECO:0000256" key="2">
    <source>
        <dbReference type="ARBA" id="ARBA00009604"/>
    </source>
</evidence>
<evidence type="ECO:0000256" key="7">
    <source>
        <dbReference type="ARBA" id="ARBA00022723"/>
    </source>
</evidence>
<name>C0E907_9FIRM</name>
<feature type="binding site" evidence="12 15">
    <location>
        <position position="285"/>
    </location>
    <ligand>
        <name>Mg(2+)</name>
        <dbReference type="ChEBI" id="CHEBI:18420"/>
    </ligand>
</feature>
<evidence type="ECO:0000313" key="19">
    <source>
        <dbReference type="Proteomes" id="UP000003340"/>
    </source>
</evidence>
<feature type="binding site" evidence="14">
    <location>
        <position position="285"/>
    </location>
    <ligand>
        <name>substrate</name>
    </ligand>
</feature>
<dbReference type="UniPathway" id="UPA00109">
    <property type="reaction ID" value="UER00187"/>
</dbReference>
<comment type="function">
    <text evidence="12">Catalyzes the reversible conversion of 2-phosphoglycerate (2-PG) into phosphoenolpyruvate (PEP). It is essential for the degradation of carbohydrates via glycolysis.</text>
</comment>
<dbReference type="GO" id="GO:0004634">
    <property type="term" value="F:phosphopyruvate hydratase activity"/>
    <property type="evidence" value="ECO:0007669"/>
    <property type="project" value="UniProtKB-UniRule"/>
</dbReference>
<evidence type="ECO:0000256" key="9">
    <source>
        <dbReference type="ARBA" id="ARBA00023152"/>
    </source>
</evidence>
<dbReference type="InterPro" id="IPR020810">
    <property type="entry name" value="Enolase_C"/>
</dbReference>
<dbReference type="SUPFAM" id="SSF51604">
    <property type="entry name" value="Enolase C-terminal domain-like"/>
    <property type="match status" value="1"/>
</dbReference>
<keyword evidence="10 12" id="KW-0456">Lyase</keyword>
<reference evidence="18 19" key="2">
    <citation type="submission" date="2009-02" db="EMBL/GenBank/DDBJ databases">
        <title>Draft genome sequence of Clostridium methylpentosum (DSM 5476).</title>
        <authorList>
            <person name="Sudarsanam P."/>
            <person name="Ley R."/>
            <person name="Guruge J."/>
            <person name="Turnbaugh P.J."/>
            <person name="Mahowald M."/>
            <person name="Liep D."/>
            <person name="Gordon J."/>
        </authorList>
    </citation>
    <scope>NUCLEOTIDE SEQUENCE [LARGE SCALE GENOMIC DNA]</scope>
    <source>
        <strain evidence="18 19">DSM 5476</strain>
    </source>
</reference>
<dbReference type="GO" id="GO:0009986">
    <property type="term" value="C:cell surface"/>
    <property type="evidence" value="ECO:0007669"/>
    <property type="project" value="UniProtKB-SubCell"/>
</dbReference>
<evidence type="ECO:0000256" key="1">
    <source>
        <dbReference type="ARBA" id="ARBA00005031"/>
    </source>
</evidence>
<dbReference type="FunFam" id="3.30.390.10:FF:000001">
    <property type="entry name" value="Enolase"/>
    <property type="match status" value="1"/>
</dbReference>
<keyword evidence="6 12" id="KW-0964">Secreted</keyword>
<dbReference type="PANTHER" id="PTHR11902">
    <property type="entry name" value="ENOLASE"/>
    <property type="match status" value="1"/>
</dbReference>
<dbReference type="PRINTS" id="PR00148">
    <property type="entry name" value="ENOLASE"/>
</dbReference>
<dbReference type="SFLD" id="SFLDF00002">
    <property type="entry name" value="enolase"/>
    <property type="match status" value="1"/>
</dbReference>
<feature type="active site" description="Proton acceptor" evidence="12 13">
    <location>
        <position position="336"/>
    </location>
</feature>
<dbReference type="PANTHER" id="PTHR11902:SF1">
    <property type="entry name" value="ENOLASE"/>
    <property type="match status" value="1"/>
</dbReference>
<dbReference type="InterPro" id="IPR000941">
    <property type="entry name" value="Enolase"/>
</dbReference>
<keyword evidence="19" id="KW-1185">Reference proteome</keyword>
<dbReference type="GO" id="GO:0000287">
    <property type="term" value="F:magnesium ion binding"/>
    <property type="evidence" value="ECO:0007669"/>
    <property type="project" value="UniProtKB-UniRule"/>
</dbReference>
<dbReference type="GO" id="GO:0006096">
    <property type="term" value="P:glycolytic process"/>
    <property type="evidence" value="ECO:0007669"/>
    <property type="project" value="UniProtKB-UniRule"/>
</dbReference>
<comment type="catalytic activity">
    <reaction evidence="11">
        <text>(2R)-2-phosphoglycerate = phosphoenolpyruvate + H2O</text>
        <dbReference type="Rhea" id="RHEA:10164"/>
        <dbReference type="ChEBI" id="CHEBI:15377"/>
        <dbReference type="ChEBI" id="CHEBI:58289"/>
        <dbReference type="ChEBI" id="CHEBI:58702"/>
        <dbReference type="EC" id="4.2.1.11"/>
    </reaction>
    <physiologicalReaction direction="left-to-right" evidence="11">
        <dbReference type="Rhea" id="RHEA:10165"/>
    </physiologicalReaction>
</comment>
<evidence type="ECO:0000256" key="13">
    <source>
        <dbReference type="PIRSR" id="PIRSR001400-1"/>
    </source>
</evidence>
<proteinExistence type="inferred from homology"/>
<dbReference type="SMART" id="SM01193">
    <property type="entry name" value="Enolase_N"/>
    <property type="match status" value="1"/>
</dbReference>
<feature type="binding site" evidence="12">
    <location>
        <position position="163"/>
    </location>
    <ligand>
        <name>(2R)-2-phosphoglycerate</name>
        <dbReference type="ChEBI" id="CHEBI:58289"/>
    </ligand>
</feature>
<dbReference type="SUPFAM" id="SSF54826">
    <property type="entry name" value="Enolase N-terminal domain-like"/>
    <property type="match status" value="1"/>
</dbReference>
<accession>C0E907</accession>
<feature type="binding site" evidence="14">
    <location>
        <begin position="363"/>
        <end position="366"/>
    </location>
    <ligand>
        <name>substrate</name>
    </ligand>
</feature>
<dbReference type="Pfam" id="PF00113">
    <property type="entry name" value="Enolase_C"/>
    <property type="match status" value="1"/>
</dbReference>
<evidence type="ECO:0000256" key="4">
    <source>
        <dbReference type="ARBA" id="ARBA00017068"/>
    </source>
</evidence>
<feature type="binding site" evidence="12">
    <location>
        <position position="336"/>
    </location>
    <ligand>
        <name>(2R)-2-phosphoglycerate</name>
        <dbReference type="ChEBI" id="CHEBI:58289"/>
    </ligand>
</feature>
<evidence type="ECO:0000256" key="3">
    <source>
        <dbReference type="ARBA" id="ARBA00012058"/>
    </source>
</evidence>
<feature type="binding site" evidence="12">
    <location>
        <position position="365"/>
    </location>
    <ligand>
        <name>(2R)-2-phosphoglycerate</name>
        <dbReference type="ChEBI" id="CHEBI:58289"/>
    </ligand>
</feature>
<keyword evidence="9 12" id="KW-0324">Glycolysis</keyword>
<evidence type="ECO:0000313" key="18">
    <source>
        <dbReference type="EMBL" id="EEG32036.1"/>
    </source>
</evidence>
<dbReference type="SMART" id="SM01192">
    <property type="entry name" value="Enolase_C"/>
    <property type="match status" value="1"/>
</dbReference>
<evidence type="ECO:0000256" key="12">
    <source>
        <dbReference type="HAMAP-Rule" id="MF_00318"/>
    </source>
</evidence>
<evidence type="ECO:0000256" key="14">
    <source>
        <dbReference type="PIRSR" id="PIRSR001400-2"/>
    </source>
</evidence>
<dbReference type="eggNOG" id="COG0148">
    <property type="taxonomic scope" value="Bacteria"/>
</dbReference>
<dbReference type="NCBIfam" id="TIGR01060">
    <property type="entry name" value="eno"/>
    <property type="match status" value="1"/>
</dbReference>
<sequence>MDTIQSVIGREIIDSRGNPTVEATVLLESGKMGTASVPSGASTGIYEAHELRDEDPDRYMGKGVLKAVHNINTKIDRALEGKNCLNQRTVDNTMLELDNSENKSRLGANAMLAVSLAAAKAAANSVELPLYRYIGGINGCTLPVPMMNILNGGAHAANNIDIQEFMIMPIGSCSFSAGLRACVEVFHTLGKILKKNGLATTVGDEGGFAPNLDKDEQAIELILQAVDQAGYQPGRDIALAMDIASSEWYQSGAYLLPKKGKCYTSDELIDYFSDLCNKYPIISLEDPLAEEDFEGFAQITKRLDGVQIVGDDLFVTNVKRLQQGIEKQAGNAILVKVNQIGTLSETLDAIRLAKRNGYNTIISHRSGETEDTTIADLAVALNAGQIKTGAPSRTDRVAKYNRLLKIEQHLGSAGVYPKGIW</sequence>
<feature type="binding site" evidence="12 15">
    <location>
        <position position="311"/>
    </location>
    <ligand>
        <name>Mg(2+)</name>
        <dbReference type="ChEBI" id="CHEBI:18420"/>
    </ligand>
</feature>
<evidence type="ECO:0000256" key="15">
    <source>
        <dbReference type="PIRSR" id="PIRSR001400-3"/>
    </source>
</evidence>
<dbReference type="InterPro" id="IPR020809">
    <property type="entry name" value="Enolase_CS"/>
</dbReference>
<dbReference type="Proteomes" id="UP000003340">
    <property type="component" value="Unassembled WGS sequence"/>
</dbReference>
<reference evidence="18 19" key="1">
    <citation type="submission" date="2009-01" db="EMBL/GenBank/DDBJ databases">
        <authorList>
            <person name="Fulton L."/>
            <person name="Clifton S."/>
            <person name="Fulton B."/>
            <person name="Xu J."/>
            <person name="Minx P."/>
            <person name="Pepin K.H."/>
            <person name="Johnson M."/>
            <person name="Bhonagiri V."/>
            <person name="Nash W.E."/>
            <person name="Mardis E.R."/>
            <person name="Wilson R.K."/>
        </authorList>
    </citation>
    <scope>NUCLEOTIDE SEQUENCE [LARGE SCALE GENOMIC DNA]</scope>
    <source>
        <strain evidence="18 19">DSM 5476</strain>
    </source>
</reference>
<comment type="cofactor">
    <cofactor evidence="15">
        <name>Mg(2+)</name>
        <dbReference type="ChEBI" id="CHEBI:18420"/>
    </cofactor>
    <text evidence="15">Mg(2+) is required for catalysis and for stabilizing the dimer.</text>
</comment>
<feature type="binding site" evidence="12">
    <location>
        <position position="387"/>
    </location>
    <ligand>
        <name>(2R)-2-phosphoglycerate</name>
        <dbReference type="ChEBI" id="CHEBI:58289"/>
    </ligand>
</feature>
<feature type="binding site" evidence="12">
    <location>
        <position position="366"/>
    </location>
    <ligand>
        <name>(2R)-2-phosphoglycerate</name>
        <dbReference type="ChEBI" id="CHEBI:58289"/>
    </ligand>
</feature>
<comment type="pathway">
    <text evidence="1 12">Carbohydrate degradation; glycolysis; pyruvate from D-glyceraldehyde 3-phosphate: step 4/5.</text>
</comment>
<feature type="binding site" evidence="14">
    <location>
        <position position="311"/>
    </location>
    <ligand>
        <name>substrate</name>
    </ligand>
</feature>
<dbReference type="GO" id="GO:0000015">
    <property type="term" value="C:phosphopyruvate hydratase complex"/>
    <property type="evidence" value="ECO:0007669"/>
    <property type="project" value="InterPro"/>
</dbReference>
<dbReference type="Gene3D" id="3.30.390.10">
    <property type="entry name" value="Enolase-like, N-terminal domain"/>
    <property type="match status" value="1"/>
</dbReference>
<evidence type="ECO:0000256" key="5">
    <source>
        <dbReference type="ARBA" id="ARBA00022490"/>
    </source>
</evidence>
<gene>
    <name evidence="12 18" type="primary">eno</name>
    <name evidence="18" type="ORF">CLOSTMETH_00302</name>
</gene>
<dbReference type="GO" id="GO:0005576">
    <property type="term" value="C:extracellular region"/>
    <property type="evidence" value="ECO:0007669"/>
    <property type="project" value="UniProtKB-SubCell"/>
</dbReference>
<feature type="binding site" evidence="14">
    <location>
        <position position="387"/>
    </location>
    <ligand>
        <name>substrate</name>
    </ligand>
</feature>
<keyword evidence="5 12" id="KW-0963">Cytoplasm</keyword>
<dbReference type="InterPro" id="IPR029017">
    <property type="entry name" value="Enolase-like_N"/>
</dbReference>
<dbReference type="EMBL" id="ACEC01000014">
    <property type="protein sequence ID" value="EEG32036.1"/>
    <property type="molecule type" value="Genomic_DNA"/>
</dbReference>
<feature type="domain" description="Enolase C-terminal TIM barrel" evidence="16">
    <location>
        <begin position="139"/>
        <end position="419"/>
    </location>
</feature>
<comment type="caution">
    <text evidence="18">The sequence shown here is derived from an EMBL/GenBank/DDBJ whole genome shotgun (WGS) entry which is preliminary data.</text>
</comment>
<comment type="similarity">
    <text evidence="2 12">Belongs to the enolase family.</text>
</comment>
<dbReference type="SFLD" id="SFLDG00178">
    <property type="entry name" value="enolase"/>
    <property type="match status" value="1"/>
</dbReference>
<dbReference type="AlphaFoldDB" id="C0E907"/>
<keyword evidence="8 12" id="KW-0460">Magnesium</keyword>
<organism evidence="18 19">
    <name type="scientific">[Clostridium] methylpentosum DSM 5476</name>
    <dbReference type="NCBI Taxonomy" id="537013"/>
    <lineage>
        <taxon>Bacteria</taxon>
        <taxon>Bacillati</taxon>
        <taxon>Bacillota</taxon>
        <taxon>Clostridia</taxon>
        <taxon>Eubacteriales</taxon>
        <taxon>Oscillospiraceae</taxon>
        <taxon>Oscillospiraceae incertae sedis</taxon>
    </lineage>
</organism>
<feature type="active site" description="Proton donor" evidence="12 13">
    <location>
        <position position="205"/>
    </location>
</feature>
<feature type="binding site" evidence="14">
    <location>
        <position position="164"/>
    </location>
    <ligand>
        <name>substrate</name>
    </ligand>
</feature>
<evidence type="ECO:0000256" key="10">
    <source>
        <dbReference type="ARBA" id="ARBA00023239"/>
    </source>
</evidence>
<dbReference type="InterPro" id="IPR036849">
    <property type="entry name" value="Enolase-like_C_sf"/>
</dbReference>
<dbReference type="STRING" id="537013.CLOSTMETH_00302"/>
<feature type="binding site" evidence="14">
    <location>
        <position position="155"/>
    </location>
    <ligand>
        <name>substrate</name>
    </ligand>
</feature>